<dbReference type="AlphaFoldDB" id="C3YYS9"/>
<feature type="compositionally biased region" description="Basic and acidic residues" evidence="1">
    <location>
        <begin position="58"/>
        <end position="84"/>
    </location>
</feature>
<feature type="compositionally biased region" description="Gly residues" evidence="1">
    <location>
        <begin position="47"/>
        <end position="57"/>
    </location>
</feature>
<accession>C3YYS9</accession>
<dbReference type="EMBL" id="GG666565">
    <property type="protein sequence ID" value="EEN54437.1"/>
    <property type="molecule type" value="Genomic_DNA"/>
</dbReference>
<organism>
    <name type="scientific">Branchiostoma floridae</name>
    <name type="common">Florida lancelet</name>
    <name type="synonym">Amphioxus</name>
    <dbReference type="NCBI Taxonomy" id="7739"/>
    <lineage>
        <taxon>Eukaryota</taxon>
        <taxon>Metazoa</taxon>
        <taxon>Chordata</taxon>
        <taxon>Cephalochordata</taxon>
        <taxon>Leptocardii</taxon>
        <taxon>Amphioxiformes</taxon>
        <taxon>Branchiostomatidae</taxon>
        <taxon>Branchiostoma</taxon>
    </lineage>
</organism>
<gene>
    <name evidence="2" type="ORF">BRAFLDRAFT_83209</name>
</gene>
<evidence type="ECO:0000256" key="1">
    <source>
        <dbReference type="SAM" id="MobiDB-lite"/>
    </source>
</evidence>
<dbReference type="InParanoid" id="C3YYS9"/>
<proteinExistence type="predicted"/>
<protein>
    <submittedName>
        <fullName evidence="2">Uncharacterized protein</fullName>
    </submittedName>
</protein>
<feature type="region of interest" description="Disordered" evidence="1">
    <location>
        <begin position="172"/>
        <end position="193"/>
    </location>
</feature>
<sequence>MSQIPVECKSFITLDASERHPDSGDCRRAPKCAQSFGEIEGKWLGRGISGGGWTGGEAGRDGRHAGGRDWEGGGRERGRGGREWAEDGGWTKIYSASLTGPGLAECGGLKRTWPAREKPTSPPLVVIPYAGVDRLLGSAPHCVPPLPALSPPPSVLLAAPGRPLHATEVGAYREATAPADENRSPGPFDVRSR</sequence>
<feature type="region of interest" description="Disordered" evidence="1">
    <location>
        <begin position="47"/>
        <end position="84"/>
    </location>
</feature>
<evidence type="ECO:0000313" key="2">
    <source>
        <dbReference type="EMBL" id="EEN54437.1"/>
    </source>
</evidence>
<reference evidence="2" key="1">
    <citation type="journal article" date="2008" name="Nature">
        <title>The amphioxus genome and the evolution of the chordate karyotype.</title>
        <authorList>
            <consortium name="US DOE Joint Genome Institute (JGI-PGF)"/>
            <person name="Putnam N.H."/>
            <person name="Butts T."/>
            <person name="Ferrier D.E.K."/>
            <person name="Furlong R.F."/>
            <person name="Hellsten U."/>
            <person name="Kawashima T."/>
            <person name="Robinson-Rechavi M."/>
            <person name="Shoguchi E."/>
            <person name="Terry A."/>
            <person name="Yu J.-K."/>
            <person name="Benito-Gutierrez E.L."/>
            <person name="Dubchak I."/>
            <person name="Garcia-Fernandez J."/>
            <person name="Gibson-Brown J.J."/>
            <person name="Grigoriev I.V."/>
            <person name="Horton A.C."/>
            <person name="de Jong P.J."/>
            <person name="Jurka J."/>
            <person name="Kapitonov V.V."/>
            <person name="Kohara Y."/>
            <person name="Kuroki Y."/>
            <person name="Lindquist E."/>
            <person name="Lucas S."/>
            <person name="Osoegawa K."/>
            <person name="Pennacchio L.A."/>
            <person name="Salamov A.A."/>
            <person name="Satou Y."/>
            <person name="Sauka-Spengler T."/>
            <person name="Schmutz J."/>
            <person name="Shin-I T."/>
            <person name="Toyoda A."/>
            <person name="Bronner-Fraser M."/>
            <person name="Fujiyama A."/>
            <person name="Holland L.Z."/>
            <person name="Holland P.W.H."/>
            <person name="Satoh N."/>
            <person name="Rokhsar D.S."/>
        </authorList>
    </citation>
    <scope>NUCLEOTIDE SEQUENCE [LARGE SCALE GENOMIC DNA]</scope>
    <source>
        <strain evidence="2">S238N-H82</strain>
        <tissue evidence="2">Testes</tissue>
    </source>
</reference>
<name>C3YYS9_BRAFL</name>